<sequence>MRALLFLLILFLTGPLAAQDTEVDVELFLAVDVSRSMSPDELEIQRQGYAAALTSAEVQAAISGGLLGRIAITYVEWAGEYNQRVLVPWTLIATPQDARAVADTILATDREGLRRTSISGALIYATGDFAGNGFTGLRRVIDVSGDGPNNQGRPVHLARDKALAEGFIINGLPLMTQDALSAMWGIPDLDIYYQSCVIGGPGAFVIPVLSWDQFADAVRRKLVLEIAGMPARIIQARTSTLSPYDCLVGEKMWEENRPWLVIP</sequence>
<protein>
    <submittedName>
        <fullName evidence="2">DUF1194 domain-containing protein</fullName>
    </submittedName>
</protein>
<evidence type="ECO:0000313" key="3">
    <source>
        <dbReference type="Proteomes" id="UP000503308"/>
    </source>
</evidence>
<gene>
    <name evidence="2" type="ORF">G3256_06875</name>
</gene>
<dbReference type="EMBL" id="CP048788">
    <property type="protein sequence ID" value="QJF53146.1"/>
    <property type="molecule type" value="Genomic_DNA"/>
</dbReference>
<name>A0A858T1L6_9RHOB</name>
<dbReference type="InterPro" id="IPR036465">
    <property type="entry name" value="vWFA_dom_sf"/>
</dbReference>
<dbReference type="AlphaFoldDB" id="A0A858T1L6"/>
<dbReference type="Gene3D" id="3.40.50.410">
    <property type="entry name" value="von Willebrand factor, type A domain"/>
    <property type="match status" value="1"/>
</dbReference>
<keyword evidence="1" id="KW-0732">Signal</keyword>
<reference evidence="2 3" key="1">
    <citation type="submission" date="2020-02" db="EMBL/GenBank/DDBJ databases">
        <title>Genome sequence of Roseobacter ponti.</title>
        <authorList>
            <person name="Hollensteiner J."/>
            <person name="Schneider D."/>
            <person name="Poehlein A."/>
            <person name="Daniel R."/>
        </authorList>
    </citation>
    <scope>NUCLEOTIDE SEQUENCE [LARGE SCALE GENOMIC DNA]</scope>
    <source>
        <strain evidence="2 3">DSM 106830</strain>
    </source>
</reference>
<evidence type="ECO:0000256" key="1">
    <source>
        <dbReference type="SAM" id="SignalP"/>
    </source>
</evidence>
<dbReference type="InterPro" id="IPR010607">
    <property type="entry name" value="DUF1194"/>
</dbReference>
<dbReference type="KEGG" id="rpon:G3256_06875"/>
<dbReference type="Pfam" id="PF06707">
    <property type="entry name" value="DUF1194"/>
    <property type="match status" value="1"/>
</dbReference>
<evidence type="ECO:0000313" key="2">
    <source>
        <dbReference type="EMBL" id="QJF53146.1"/>
    </source>
</evidence>
<dbReference type="Proteomes" id="UP000503308">
    <property type="component" value="Chromosome"/>
</dbReference>
<dbReference type="SUPFAM" id="SSF53300">
    <property type="entry name" value="vWA-like"/>
    <property type="match status" value="1"/>
</dbReference>
<feature type="chain" id="PRO_5033049641" evidence="1">
    <location>
        <begin position="19"/>
        <end position="263"/>
    </location>
</feature>
<feature type="signal peptide" evidence="1">
    <location>
        <begin position="1"/>
        <end position="18"/>
    </location>
</feature>
<organism evidence="2 3">
    <name type="scientific">Roseobacter ponti</name>
    <dbReference type="NCBI Taxonomy" id="1891787"/>
    <lineage>
        <taxon>Bacteria</taxon>
        <taxon>Pseudomonadati</taxon>
        <taxon>Pseudomonadota</taxon>
        <taxon>Alphaproteobacteria</taxon>
        <taxon>Rhodobacterales</taxon>
        <taxon>Roseobacteraceae</taxon>
        <taxon>Roseobacter</taxon>
    </lineage>
</organism>
<keyword evidence="3" id="KW-1185">Reference proteome</keyword>
<proteinExistence type="predicted"/>
<accession>A0A858T1L6</accession>